<feature type="transmembrane region" description="Helical" evidence="1">
    <location>
        <begin position="377"/>
        <end position="397"/>
    </location>
</feature>
<dbReference type="Pfam" id="PF00211">
    <property type="entry name" value="Guanylate_cyc"/>
    <property type="match status" value="1"/>
</dbReference>
<keyword evidence="1" id="KW-1133">Transmembrane helix</keyword>
<organism evidence="3 4">
    <name type="scientific">Pseudahrensia aquimaris</name>
    <dbReference type="NCBI Taxonomy" id="744461"/>
    <lineage>
        <taxon>Bacteria</taxon>
        <taxon>Pseudomonadati</taxon>
        <taxon>Pseudomonadota</taxon>
        <taxon>Alphaproteobacteria</taxon>
        <taxon>Hyphomicrobiales</taxon>
        <taxon>Ahrensiaceae</taxon>
        <taxon>Pseudahrensia</taxon>
    </lineage>
</organism>
<dbReference type="SUPFAM" id="SSF55073">
    <property type="entry name" value="Nucleotide cyclase"/>
    <property type="match status" value="1"/>
</dbReference>
<evidence type="ECO:0000313" key="4">
    <source>
        <dbReference type="Proteomes" id="UP001597101"/>
    </source>
</evidence>
<keyword evidence="1" id="KW-0812">Transmembrane</keyword>
<dbReference type="SMART" id="SM01080">
    <property type="entry name" value="CHASE2"/>
    <property type="match status" value="1"/>
</dbReference>
<dbReference type="CDD" id="cd07302">
    <property type="entry name" value="CHD"/>
    <property type="match status" value="1"/>
</dbReference>
<evidence type="ECO:0000259" key="2">
    <source>
        <dbReference type="PROSITE" id="PS50125"/>
    </source>
</evidence>
<comment type="caution">
    <text evidence="3">The sequence shown here is derived from an EMBL/GenBank/DDBJ whole genome shotgun (WGS) entry which is preliminary data.</text>
</comment>
<name>A0ABW3FDV8_9HYPH</name>
<evidence type="ECO:0000313" key="3">
    <source>
        <dbReference type="EMBL" id="MFD0915110.1"/>
    </source>
</evidence>
<sequence length="746" mass="82138">MKALIAKFGLGRLAGLAVLGMMLAMRVWDPTPLQSFRNQAFDLYQRLQPREYQRQPVAIIDIDEASIRQHGQWPWPRTKLAELVNKVGAMGVAAIGFDIVFAEPDRLSPQLFADDNPTVSPKVRDALKSLPSNDAIFAAAISKAAVVVGQTSVRSGADVTLERPQMKDVPHAFLGPDPTKFMKKYPSIVQNLPELEAAAKGYGVFTIEPDSDGVFRRFPLVMMVQDKVRLFLSAEVLRVATGGDAFAVRSNAAGIDGIVVARQLIETNPYGAVWPHFSESRQERFVSAGDILDGKVPPERLRGHLTLVGTSAIGLEDYRATPMAQIMAGVEIHAQIIENILSKSMLVRPNYAIGAELATIALVGLLAIVLIPYLGAFWSFVLGGFLVGGYFAGSFLAFSQFRMLIDPTFPFLSTTAVFIVLSGANYFQEERRRRQIKQAFGQYVSPDLVNKLADKPGGLALGGETRELTVLFSDVRGFTAISEGFKHNPQGLTLLMNRFLNVLSQPILQHDGTIDKFMGDAVMAFWNAPLDHTQHAYSASLAAIEMREEVAALNAKEEESHRIRKRDDPDYAGQFFRINVGIGINTGDCVVGNMGSDNRFDYTALGDTVNLASRLEGQSKPYGIGIVIGSNTADLVADRLALLEIDLIRVKGKEDAERIYGLFGRDNLLASDGFQEMQRLNKSMLGSYRKQDWETAFAALELMRELDDDLGLGLDDYLLIYETRIAEYEANPPGRSWDGVFDALTK</sequence>
<keyword evidence="1" id="KW-0472">Membrane</keyword>
<feature type="transmembrane region" description="Helical" evidence="1">
    <location>
        <begin position="409"/>
        <end position="427"/>
    </location>
</feature>
<gene>
    <name evidence="3" type="ORF">ACFQ14_01695</name>
</gene>
<dbReference type="InterPro" id="IPR050697">
    <property type="entry name" value="Adenylyl/Guanylyl_Cyclase_3/4"/>
</dbReference>
<dbReference type="PANTHER" id="PTHR43081:SF1">
    <property type="entry name" value="ADENYLATE CYCLASE, TERMINAL-DIFFERENTIATION SPECIFIC"/>
    <property type="match status" value="1"/>
</dbReference>
<protein>
    <submittedName>
        <fullName evidence="3">CHASE2 domain-containing protein</fullName>
    </submittedName>
</protein>
<dbReference type="InterPro" id="IPR007890">
    <property type="entry name" value="CHASE2"/>
</dbReference>
<feature type="transmembrane region" description="Helical" evidence="1">
    <location>
        <begin position="351"/>
        <end position="370"/>
    </location>
</feature>
<dbReference type="Proteomes" id="UP001597101">
    <property type="component" value="Unassembled WGS sequence"/>
</dbReference>
<dbReference type="InterPro" id="IPR029787">
    <property type="entry name" value="Nucleotide_cyclase"/>
</dbReference>
<evidence type="ECO:0000256" key="1">
    <source>
        <dbReference type="SAM" id="Phobius"/>
    </source>
</evidence>
<dbReference type="RefSeq" id="WP_377210961.1">
    <property type="nucleotide sequence ID" value="NZ_JBHTJV010000002.1"/>
</dbReference>
<dbReference type="EMBL" id="JBHTJV010000002">
    <property type="protein sequence ID" value="MFD0915110.1"/>
    <property type="molecule type" value="Genomic_DNA"/>
</dbReference>
<keyword evidence="4" id="KW-1185">Reference proteome</keyword>
<dbReference type="InterPro" id="IPR001054">
    <property type="entry name" value="A/G_cyclase"/>
</dbReference>
<reference evidence="4" key="1">
    <citation type="journal article" date="2019" name="Int. J. Syst. Evol. Microbiol.">
        <title>The Global Catalogue of Microorganisms (GCM) 10K type strain sequencing project: providing services to taxonomists for standard genome sequencing and annotation.</title>
        <authorList>
            <consortium name="The Broad Institute Genomics Platform"/>
            <consortium name="The Broad Institute Genome Sequencing Center for Infectious Disease"/>
            <person name="Wu L."/>
            <person name="Ma J."/>
        </authorList>
    </citation>
    <scope>NUCLEOTIDE SEQUENCE [LARGE SCALE GENOMIC DNA]</scope>
    <source>
        <strain evidence="4">CCUG 60023</strain>
    </source>
</reference>
<dbReference type="Gene3D" id="3.30.70.1230">
    <property type="entry name" value="Nucleotide cyclase"/>
    <property type="match status" value="1"/>
</dbReference>
<proteinExistence type="predicted"/>
<dbReference type="Pfam" id="PF05226">
    <property type="entry name" value="CHASE2"/>
    <property type="match status" value="1"/>
</dbReference>
<dbReference type="PROSITE" id="PS50125">
    <property type="entry name" value="GUANYLATE_CYCLASE_2"/>
    <property type="match status" value="1"/>
</dbReference>
<accession>A0ABW3FDV8</accession>
<dbReference type="PANTHER" id="PTHR43081">
    <property type="entry name" value="ADENYLATE CYCLASE, TERMINAL-DIFFERENTIATION SPECIFIC-RELATED"/>
    <property type="match status" value="1"/>
</dbReference>
<dbReference type="SMART" id="SM00044">
    <property type="entry name" value="CYCc"/>
    <property type="match status" value="1"/>
</dbReference>
<feature type="domain" description="Guanylate cyclase" evidence="2">
    <location>
        <begin position="469"/>
        <end position="616"/>
    </location>
</feature>